<evidence type="ECO:0000256" key="6">
    <source>
        <dbReference type="PROSITE-ProRule" id="PRU01023"/>
    </source>
</evidence>
<dbReference type="InterPro" id="IPR029063">
    <property type="entry name" value="SAM-dependent_MTases_sf"/>
</dbReference>
<dbReference type="InterPro" id="IPR053630">
    <property type="entry name" value="tRNA_Cytosine-C(5)-MTase"/>
</dbReference>
<dbReference type="NCBIfam" id="NF040814">
    <property type="entry name" value="tRNA_cyt_mtase"/>
    <property type="match status" value="1"/>
</dbReference>
<dbReference type="PANTHER" id="PTHR22807">
    <property type="entry name" value="NOP2 YEAST -RELATED NOL1/NOP2/FMU SUN DOMAIN-CONTAINING"/>
    <property type="match status" value="1"/>
</dbReference>
<dbReference type="PANTHER" id="PTHR22807:SF30">
    <property type="entry name" value="28S RRNA (CYTOSINE(4447)-C(5))-METHYLTRANSFERASE-RELATED"/>
    <property type="match status" value="1"/>
</dbReference>
<feature type="binding site" evidence="6">
    <location>
        <position position="186"/>
    </location>
    <ligand>
        <name>S-adenosyl-L-methionine</name>
        <dbReference type="ChEBI" id="CHEBI:59789"/>
    </ligand>
</feature>
<keyword evidence="1" id="KW-0963">Cytoplasm</keyword>
<dbReference type="Proteomes" id="UP000617544">
    <property type="component" value="Unassembled WGS sequence"/>
</dbReference>
<dbReference type="EMBL" id="DUJN01000002">
    <property type="protein sequence ID" value="HII60520.1"/>
    <property type="molecule type" value="Genomic_DNA"/>
</dbReference>
<sequence length="312" mass="35787">MDYKEELAKINRKLVERYSKLDDSEDFWAYLYKPLRPSIRINTLKGKLNEIKKLLEEKFELERIPWTKGEGFYINSYSVNYGELIEYSLGLIIPQEASSMIPPVVLDPKPGELILDMAAAPGSKTTQIAQYMENDGCIIANDAKRDRANILIANLTRAGVLIAKVTVRDGAHYAKYEDTFDRILLDAPCSSVGMIRKNFKFAKTWSLGKVYYHSRLQKKLILAAYRALKPGGVLVYSTCTVDPLENEEVVDYLLQKTDAKLKKINLPIKSTEPVLEWEGRRYSEELKKTIRIHPQDNDTEAFYIAKIIKPKR</sequence>
<dbReference type="AlphaFoldDB" id="A0A832T0P8"/>
<accession>A0A832T0P8</accession>
<gene>
    <name evidence="8" type="ORF">HA331_01950</name>
</gene>
<dbReference type="InterPro" id="IPR049560">
    <property type="entry name" value="MeTrfase_RsmB-F_NOP2_cat"/>
</dbReference>
<feature type="binding site" evidence="6">
    <location>
        <position position="142"/>
    </location>
    <ligand>
        <name>S-adenosyl-L-methionine</name>
        <dbReference type="ChEBI" id="CHEBI:59789"/>
    </ligand>
</feature>
<feature type="binding site" evidence="6">
    <location>
        <position position="169"/>
    </location>
    <ligand>
        <name>S-adenosyl-L-methionine</name>
        <dbReference type="ChEBI" id="CHEBI:59789"/>
    </ligand>
</feature>
<evidence type="ECO:0000256" key="2">
    <source>
        <dbReference type="ARBA" id="ARBA00022603"/>
    </source>
</evidence>
<dbReference type="RefSeq" id="WP_010885613.1">
    <property type="nucleotide sequence ID" value="NZ_DUJN01000002.1"/>
</dbReference>
<comment type="caution">
    <text evidence="8">The sequence shown here is derived from an EMBL/GenBank/DDBJ whole genome shotgun (WGS) entry which is preliminary data.</text>
</comment>
<protein>
    <submittedName>
        <fullName evidence="8">RsmB/NOP family class I SAM-dependent RNA methyltransferase</fullName>
    </submittedName>
</protein>
<dbReference type="InterPro" id="IPR023267">
    <property type="entry name" value="RCMT"/>
</dbReference>
<evidence type="ECO:0000256" key="3">
    <source>
        <dbReference type="ARBA" id="ARBA00022679"/>
    </source>
</evidence>
<dbReference type="InterPro" id="IPR011023">
    <property type="entry name" value="Nop2p"/>
</dbReference>
<keyword evidence="3 6" id="KW-0808">Transferase</keyword>
<dbReference type="Gene3D" id="3.40.50.150">
    <property type="entry name" value="Vaccinia Virus protein VP39"/>
    <property type="match status" value="1"/>
</dbReference>
<dbReference type="CDD" id="cd02440">
    <property type="entry name" value="AdoMet_MTases"/>
    <property type="match status" value="1"/>
</dbReference>
<dbReference type="OMA" id="TQIAQYM"/>
<evidence type="ECO:0000256" key="4">
    <source>
        <dbReference type="ARBA" id="ARBA00022691"/>
    </source>
</evidence>
<feature type="active site" description="Nucleophile" evidence="6">
    <location>
        <position position="239"/>
    </location>
</feature>
<dbReference type="GO" id="GO:0006396">
    <property type="term" value="P:RNA processing"/>
    <property type="evidence" value="ECO:0007669"/>
    <property type="project" value="InterPro"/>
</dbReference>
<dbReference type="Gene3D" id="3.30.70.1170">
    <property type="entry name" value="Sun protein, domain 3"/>
    <property type="match status" value="1"/>
</dbReference>
<dbReference type="GO" id="GO:0003723">
    <property type="term" value="F:RNA binding"/>
    <property type="evidence" value="ECO:0007669"/>
    <property type="project" value="UniProtKB-UniRule"/>
</dbReference>
<dbReference type="PROSITE" id="PS51686">
    <property type="entry name" value="SAM_MT_RSMB_NOP"/>
    <property type="match status" value="1"/>
</dbReference>
<feature type="binding site" evidence="6">
    <location>
        <begin position="118"/>
        <end position="124"/>
    </location>
    <ligand>
        <name>S-adenosyl-L-methionine</name>
        <dbReference type="ChEBI" id="CHEBI:59789"/>
    </ligand>
</feature>
<keyword evidence="4 6" id="KW-0949">S-adenosyl-L-methionine</keyword>
<keyword evidence="2 6" id="KW-0489">Methyltransferase</keyword>
<name>A0A832T0P8_PYRHR</name>
<keyword evidence="5 6" id="KW-0694">RNA-binding</keyword>
<dbReference type="GO" id="GO:0008757">
    <property type="term" value="F:S-adenosylmethionine-dependent methyltransferase activity"/>
    <property type="evidence" value="ECO:0007669"/>
    <property type="project" value="InterPro"/>
</dbReference>
<dbReference type="Pfam" id="PF01189">
    <property type="entry name" value="Methyltr_RsmB-F"/>
    <property type="match status" value="1"/>
</dbReference>
<dbReference type="Pfam" id="PF17125">
    <property type="entry name" value="Methyltr_RsmF_N"/>
    <property type="match status" value="1"/>
</dbReference>
<evidence type="ECO:0000256" key="1">
    <source>
        <dbReference type="ARBA" id="ARBA00022490"/>
    </source>
</evidence>
<dbReference type="PRINTS" id="PR02008">
    <property type="entry name" value="RCMTFAMILY"/>
</dbReference>
<dbReference type="NCBIfam" id="TIGR00446">
    <property type="entry name" value="nop2p"/>
    <property type="match status" value="1"/>
</dbReference>
<dbReference type="GeneID" id="1443853"/>
<organism evidence="8 9">
    <name type="scientific">Pyrococcus horikoshii</name>
    <dbReference type="NCBI Taxonomy" id="53953"/>
    <lineage>
        <taxon>Archaea</taxon>
        <taxon>Methanobacteriati</taxon>
        <taxon>Methanobacteriota</taxon>
        <taxon>Thermococci</taxon>
        <taxon>Thermococcales</taxon>
        <taxon>Thermococcaceae</taxon>
        <taxon>Pyrococcus</taxon>
    </lineage>
</organism>
<feature type="domain" description="SAM-dependent MTase RsmB/NOP-type" evidence="7">
    <location>
        <begin position="27"/>
        <end position="310"/>
    </location>
</feature>
<evidence type="ECO:0000259" key="7">
    <source>
        <dbReference type="PROSITE" id="PS51686"/>
    </source>
</evidence>
<evidence type="ECO:0000313" key="8">
    <source>
        <dbReference type="EMBL" id="HII60520.1"/>
    </source>
</evidence>
<evidence type="ECO:0000313" key="9">
    <source>
        <dbReference type="Proteomes" id="UP000617544"/>
    </source>
</evidence>
<proteinExistence type="inferred from homology"/>
<evidence type="ECO:0000256" key="5">
    <source>
        <dbReference type="ARBA" id="ARBA00022884"/>
    </source>
</evidence>
<dbReference type="GO" id="GO:0001510">
    <property type="term" value="P:RNA methylation"/>
    <property type="evidence" value="ECO:0007669"/>
    <property type="project" value="InterPro"/>
</dbReference>
<dbReference type="GO" id="GO:0008173">
    <property type="term" value="F:RNA methyltransferase activity"/>
    <property type="evidence" value="ECO:0007669"/>
    <property type="project" value="InterPro"/>
</dbReference>
<dbReference type="InterPro" id="IPR001678">
    <property type="entry name" value="MeTrfase_RsmB-F_NOP2_dom"/>
</dbReference>
<dbReference type="InterPro" id="IPR031341">
    <property type="entry name" value="Methyltr_RsmF_N"/>
</dbReference>
<dbReference type="SUPFAM" id="SSF53335">
    <property type="entry name" value="S-adenosyl-L-methionine-dependent methyltransferases"/>
    <property type="match status" value="1"/>
</dbReference>
<reference evidence="8" key="1">
    <citation type="journal article" date="2020" name="bioRxiv">
        <title>A rank-normalized archaeal taxonomy based on genome phylogeny resolves widespread incomplete and uneven classifications.</title>
        <authorList>
            <person name="Rinke C."/>
            <person name="Chuvochina M."/>
            <person name="Mussig A.J."/>
            <person name="Chaumeil P.-A."/>
            <person name="Waite D.W."/>
            <person name="Whitman W.B."/>
            <person name="Parks D.H."/>
            <person name="Hugenholtz P."/>
        </authorList>
    </citation>
    <scope>NUCLEOTIDE SEQUENCE</scope>
    <source>
        <strain evidence="8">UBA8834</strain>
    </source>
</reference>
<comment type="similarity">
    <text evidence="6">Belongs to the class I-like SAM-binding methyltransferase superfamily. RsmB/NOP family.</text>
</comment>
<dbReference type="SMR" id="A0A832T0P8"/>